<dbReference type="Proteomes" id="UP000054454">
    <property type="component" value="Unassembled WGS sequence"/>
</dbReference>
<dbReference type="InterPro" id="IPR011011">
    <property type="entry name" value="Znf_FYVE_PHD"/>
</dbReference>
<feature type="site" description="Histone H3K4me3 binding" evidence="7">
    <location>
        <position position="148"/>
    </location>
</feature>
<feature type="binding site" evidence="8">
    <location>
        <position position="139"/>
    </location>
    <ligand>
        <name>Zn(2+)</name>
        <dbReference type="ChEBI" id="CHEBI:29105"/>
        <label>2</label>
    </ligand>
</feature>
<dbReference type="VEuPathDB" id="FungiDB:T552_00140"/>
<dbReference type="CDD" id="cd15505">
    <property type="entry name" value="PHD_ING"/>
    <property type="match status" value="1"/>
</dbReference>
<evidence type="ECO:0000256" key="5">
    <source>
        <dbReference type="ARBA" id="ARBA00022833"/>
    </source>
</evidence>
<accession>A0A0W4ZSZ0</accession>
<feature type="coiled-coil region" evidence="9">
    <location>
        <begin position="72"/>
        <end position="99"/>
    </location>
</feature>
<evidence type="ECO:0000313" key="13">
    <source>
        <dbReference type="Proteomes" id="UP000054454"/>
    </source>
</evidence>
<evidence type="ECO:0008006" key="14">
    <source>
        <dbReference type="Google" id="ProtNLM"/>
    </source>
</evidence>
<proteinExistence type="inferred from homology"/>
<dbReference type="InterPro" id="IPR028651">
    <property type="entry name" value="ING_fam"/>
</dbReference>
<evidence type="ECO:0000256" key="8">
    <source>
        <dbReference type="PIRSR" id="PIRSR628651-51"/>
    </source>
</evidence>
<dbReference type="RefSeq" id="XP_018227614.1">
    <property type="nucleotide sequence ID" value="XM_018368759.1"/>
</dbReference>
<comment type="subcellular location">
    <subcellularLocation>
        <location evidence="1">Nucleus</location>
    </subcellularLocation>
</comment>
<feature type="binding site" evidence="8">
    <location>
        <position position="128"/>
    </location>
    <ligand>
        <name>Zn(2+)</name>
        <dbReference type="ChEBI" id="CHEBI:29105"/>
        <label>1</label>
    </ligand>
</feature>
<evidence type="ECO:0000256" key="3">
    <source>
        <dbReference type="ARBA" id="ARBA00022723"/>
    </source>
</evidence>
<keyword evidence="3 8" id="KW-0479">Metal-binding</keyword>
<keyword evidence="9" id="KW-0175">Coiled coil</keyword>
<feature type="domain" description="Inhibitor of growth protein N-terminal histone-binding" evidence="11">
    <location>
        <begin position="2"/>
        <end position="89"/>
    </location>
</feature>
<dbReference type="InterPro" id="IPR024610">
    <property type="entry name" value="ING_N_histone-binding"/>
</dbReference>
<dbReference type="EMBL" id="LFVZ01000001">
    <property type="protein sequence ID" value="KTW31498.1"/>
    <property type="molecule type" value="Genomic_DNA"/>
</dbReference>
<gene>
    <name evidence="12" type="ORF">T552_00140</name>
</gene>
<feature type="site" description="Histone H3K4me3 binding" evidence="7">
    <location>
        <position position="125"/>
    </location>
</feature>
<dbReference type="SUPFAM" id="SSF57903">
    <property type="entry name" value="FYVE/PHD zinc finger"/>
    <property type="match status" value="1"/>
</dbReference>
<dbReference type="GeneID" id="28934961"/>
<comment type="caution">
    <text evidence="12">The sequence shown here is derived from an EMBL/GenBank/DDBJ whole genome shotgun (WGS) entry which is preliminary data.</text>
</comment>
<dbReference type="PANTHER" id="PTHR10333">
    <property type="entry name" value="INHIBITOR OF GROWTH PROTEIN"/>
    <property type="match status" value="1"/>
</dbReference>
<reference evidence="13" key="1">
    <citation type="journal article" date="2016" name="Nat. Commun.">
        <title>Genome analysis of three Pneumocystis species reveals adaptation mechanisms to life exclusively in mammalian hosts.</title>
        <authorList>
            <person name="Ma L."/>
            <person name="Chen Z."/>
            <person name="Huang D.W."/>
            <person name="Kutty G."/>
            <person name="Ishihara M."/>
            <person name="Wang H."/>
            <person name="Abouelleil A."/>
            <person name="Bishop L."/>
            <person name="Davey E."/>
            <person name="Deng R."/>
            <person name="Deng X."/>
            <person name="Fan L."/>
            <person name="Fantoni G."/>
            <person name="Fitzgerald M."/>
            <person name="Gogineni E."/>
            <person name="Goldberg J.M."/>
            <person name="Handley G."/>
            <person name="Hu X."/>
            <person name="Huber C."/>
            <person name="Jiao X."/>
            <person name="Jones K."/>
            <person name="Levin J.Z."/>
            <person name="Liu Y."/>
            <person name="Macdonald P."/>
            <person name="Melnikov A."/>
            <person name="Raley C."/>
            <person name="Sassi M."/>
            <person name="Sherman B.T."/>
            <person name="Song X."/>
            <person name="Sykes S."/>
            <person name="Tran B."/>
            <person name="Walsh L."/>
            <person name="Xia Y."/>
            <person name="Yang J."/>
            <person name="Young S."/>
            <person name="Zeng Q."/>
            <person name="Zheng X."/>
            <person name="Stephens R."/>
            <person name="Nusbaum C."/>
            <person name="Birren B.W."/>
            <person name="Azadi P."/>
            <person name="Lempicki R.A."/>
            <person name="Cuomo C.A."/>
            <person name="Kovacs J.A."/>
        </authorList>
    </citation>
    <scope>NUCLEOTIDE SEQUENCE [LARGE SCALE GENOMIC DNA]</scope>
    <source>
        <strain evidence="13">B80</strain>
    </source>
</reference>
<dbReference type="Gene3D" id="3.30.40.10">
    <property type="entry name" value="Zinc/RING finger domain, C3HC4 (zinc finger)"/>
    <property type="match status" value="1"/>
</dbReference>
<evidence type="ECO:0000256" key="6">
    <source>
        <dbReference type="ARBA" id="ARBA00023242"/>
    </source>
</evidence>
<feature type="binding site" evidence="8">
    <location>
        <position position="170"/>
    </location>
    <ligand>
        <name>Zn(2+)</name>
        <dbReference type="ChEBI" id="CHEBI:29105"/>
        <label>2</label>
    </ligand>
</feature>
<feature type="binding site" evidence="8">
    <location>
        <position position="166"/>
    </location>
    <ligand>
        <name>Zn(2+)</name>
        <dbReference type="ChEBI" id="CHEBI:29105"/>
        <label>2</label>
    </ligand>
</feature>
<dbReference type="OrthoDB" id="5411773at2759"/>
<dbReference type="GO" id="GO:0000785">
    <property type="term" value="C:chromatin"/>
    <property type="evidence" value="ECO:0007669"/>
    <property type="project" value="UniProtKB-ARBA"/>
</dbReference>
<dbReference type="GO" id="GO:0008270">
    <property type="term" value="F:zinc ion binding"/>
    <property type="evidence" value="ECO:0007669"/>
    <property type="project" value="UniProtKB-KW"/>
</dbReference>
<evidence type="ECO:0000256" key="4">
    <source>
        <dbReference type="ARBA" id="ARBA00022771"/>
    </source>
</evidence>
<dbReference type="SMART" id="SM01408">
    <property type="entry name" value="ING"/>
    <property type="match status" value="1"/>
</dbReference>
<protein>
    <recommendedName>
        <fullName evidence="14">Zinc finger PHD-type domain-containing protein</fullName>
    </recommendedName>
</protein>
<feature type="site" description="Histone H3K4me3 binding" evidence="7">
    <location>
        <position position="140"/>
    </location>
</feature>
<evidence type="ECO:0000259" key="10">
    <source>
        <dbReference type="SMART" id="SM00249"/>
    </source>
</evidence>
<dbReference type="AlphaFoldDB" id="A0A0W4ZSZ0"/>
<evidence type="ECO:0000256" key="9">
    <source>
        <dbReference type="SAM" id="Coils"/>
    </source>
</evidence>
<evidence type="ECO:0000259" key="11">
    <source>
        <dbReference type="SMART" id="SM01408"/>
    </source>
</evidence>
<keyword evidence="13" id="KW-1185">Reference proteome</keyword>
<comment type="similarity">
    <text evidence="2">Belongs to the ING family.</text>
</comment>
<organism evidence="12 13">
    <name type="scientific">Pneumocystis carinii (strain B80)</name>
    <name type="common">Rat pneumocystis pneumonia agent</name>
    <name type="synonym">Pneumocystis carinii f. sp. carinii</name>
    <dbReference type="NCBI Taxonomy" id="1408658"/>
    <lineage>
        <taxon>Eukaryota</taxon>
        <taxon>Fungi</taxon>
        <taxon>Dikarya</taxon>
        <taxon>Ascomycota</taxon>
        <taxon>Taphrinomycotina</taxon>
        <taxon>Pneumocystomycetes</taxon>
        <taxon>Pneumocystaceae</taxon>
        <taxon>Pneumocystis</taxon>
    </lineage>
</organism>
<feature type="binding site" evidence="8">
    <location>
        <position position="150"/>
    </location>
    <ligand>
        <name>Zn(2+)</name>
        <dbReference type="ChEBI" id="CHEBI:29105"/>
        <label>1</label>
    </ligand>
</feature>
<keyword evidence="5 8" id="KW-0862">Zinc</keyword>
<feature type="binding site" evidence="8">
    <location>
        <position position="153"/>
    </location>
    <ligand>
        <name>Zn(2+)</name>
        <dbReference type="ChEBI" id="CHEBI:29105"/>
        <label>1</label>
    </ligand>
</feature>
<feature type="site" description="Histone H3K4me3 binding" evidence="7">
    <location>
        <position position="136"/>
    </location>
</feature>
<feature type="domain" description="Zinc finger PHD-type" evidence="10">
    <location>
        <begin position="125"/>
        <end position="170"/>
    </location>
</feature>
<feature type="binding site" evidence="8">
    <location>
        <position position="126"/>
    </location>
    <ligand>
        <name>Zn(2+)</name>
        <dbReference type="ChEBI" id="CHEBI:29105"/>
        <label>1</label>
    </ligand>
</feature>
<evidence type="ECO:0000256" key="2">
    <source>
        <dbReference type="ARBA" id="ARBA00010210"/>
    </source>
</evidence>
<keyword evidence="6" id="KW-0539">Nucleus</keyword>
<dbReference type="GO" id="GO:0005634">
    <property type="term" value="C:nucleus"/>
    <property type="evidence" value="ECO:0007669"/>
    <property type="project" value="UniProtKB-SubCell"/>
</dbReference>
<name>A0A0W4ZSZ0_PNEC8</name>
<dbReference type="GO" id="GO:0032991">
    <property type="term" value="C:protein-containing complex"/>
    <property type="evidence" value="ECO:0007669"/>
    <property type="project" value="UniProtKB-ARBA"/>
</dbReference>
<dbReference type="InterPro" id="IPR001965">
    <property type="entry name" value="Znf_PHD"/>
</dbReference>
<keyword evidence="4" id="KW-0863">Zinc-finger</keyword>
<evidence type="ECO:0000313" key="12">
    <source>
        <dbReference type="EMBL" id="KTW31498.1"/>
    </source>
</evidence>
<evidence type="ECO:0000256" key="1">
    <source>
        <dbReference type="ARBA" id="ARBA00004123"/>
    </source>
</evidence>
<feature type="binding site" evidence="8">
    <location>
        <position position="144"/>
    </location>
    <ligand>
        <name>Zn(2+)</name>
        <dbReference type="ChEBI" id="CHEBI:29105"/>
        <label>2</label>
    </ligand>
</feature>
<evidence type="ECO:0000256" key="7">
    <source>
        <dbReference type="PIRSR" id="PIRSR628651-50"/>
    </source>
</evidence>
<dbReference type="SMART" id="SM00249">
    <property type="entry name" value="PHD"/>
    <property type="match status" value="1"/>
</dbReference>
<sequence length="182" mass="21190">MIVTQHLPVDILRSLQLIRELDDESSTCINELDELALTVSTAEPEKYVEMARLLKISRENRSIALTEACKIHKTVERHLDAIEQTLQNLQEGLVRSQQMKELEVINKEKIKIKKKHRNISKEPRYCFCNQISYGRMIACDNDKCKREWFHWDCVSISSVPKGKWTCSDECALSINLKKKKKS</sequence>
<dbReference type="InterPro" id="IPR013083">
    <property type="entry name" value="Znf_RING/FYVE/PHD"/>
</dbReference>